<dbReference type="InterPro" id="IPR023408">
    <property type="entry name" value="MscS_beta-dom_sf"/>
</dbReference>
<dbReference type="InterPro" id="IPR011066">
    <property type="entry name" value="MscS_channel_C_sf"/>
</dbReference>
<dbReference type="RefSeq" id="WP_133712072.1">
    <property type="nucleotide sequence ID" value="NZ_SOAG01000007.1"/>
</dbReference>
<dbReference type="Gene3D" id="1.10.287.1260">
    <property type="match status" value="1"/>
</dbReference>
<evidence type="ECO:0000256" key="5">
    <source>
        <dbReference type="ARBA" id="ARBA00022989"/>
    </source>
</evidence>
<sequence length="279" mass="31671">MGLKDFLSELLEYELYASKSITITIGTLLFVAFTLLLTKVGLRVLRKGFMKMASPEVSARLGSVFNFVNYFVYLIMFFFILNAVGINISMFLTTSAALFVGLGLALQNIFRDLIAGIYILVDKTLNVGDVVLIQDEVAIIRTIHLRCTIAETRNRKVFVIPNRKLIDDVVNNWTYGNEIIRGRIEVGVYIGTDTDIVKSILIESVSENKEVLKNPKPLVFLDKFGESSVRFILHYFIDNAFDNDRIASDIRYEIDRLFKVNNIPLPVPVLRLDSQDQKS</sequence>
<keyword evidence="4 7" id="KW-0812">Transmembrane</keyword>
<dbReference type="Pfam" id="PF21082">
    <property type="entry name" value="MS_channel_3rd"/>
    <property type="match status" value="1"/>
</dbReference>
<gene>
    <name evidence="10" type="ORF">C8P70_10725</name>
</gene>
<feature type="transmembrane region" description="Helical" evidence="7">
    <location>
        <begin position="20"/>
        <end position="38"/>
    </location>
</feature>
<keyword evidence="5 7" id="KW-1133">Transmembrane helix</keyword>
<keyword evidence="3" id="KW-1003">Cell membrane</keyword>
<dbReference type="InterPro" id="IPR049278">
    <property type="entry name" value="MS_channel_C"/>
</dbReference>
<keyword evidence="6 7" id="KW-0472">Membrane</keyword>
<dbReference type="GO" id="GO:0005886">
    <property type="term" value="C:plasma membrane"/>
    <property type="evidence" value="ECO:0007669"/>
    <property type="project" value="UniProtKB-SubCell"/>
</dbReference>
<evidence type="ECO:0000256" key="7">
    <source>
        <dbReference type="SAM" id="Phobius"/>
    </source>
</evidence>
<name>A0A4R7EZV4_9FLAO</name>
<dbReference type="PANTHER" id="PTHR30347">
    <property type="entry name" value="POTASSIUM CHANNEL RELATED"/>
    <property type="match status" value="1"/>
</dbReference>
<dbReference type="Pfam" id="PF00924">
    <property type="entry name" value="MS_channel_2nd"/>
    <property type="match status" value="1"/>
</dbReference>
<feature type="transmembrane region" description="Helical" evidence="7">
    <location>
        <begin position="86"/>
        <end position="106"/>
    </location>
</feature>
<reference evidence="10 11" key="1">
    <citation type="submission" date="2019-03" db="EMBL/GenBank/DDBJ databases">
        <title>Genomic Encyclopedia of Archaeal and Bacterial Type Strains, Phase II (KMG-II): from individual species to whole genera.</title>
        <authorList>
            <person name="Goeker M."/>
        </authorList>
    </citation>
    <scope>NUCLEOTIDE SEQUENCE [LARGE SCALE GENOMIC DNA]</scope>
    <source>
        <strain evidence="10 11">DSM 28213</strain>
    </source>
</reference>
<dbReference type="SUPFAM" id="SSF50182">
    <property type="entry name" value="Sm-like ribonucleoproteins"/>
    <property type="match status" value="1"/>
</dbReference>
<protein>
    <submittedName>
        <fullName evidence="10">Mechanosensitive ion channel-like protein</fullName>
    </submittedName>
</protein>
<dbReference type="Gene3D" id="3.30.70.100">
    <property type="match status" value="1"/>
</dbReference>
<comment type="caution">
    <text evidence="10">The sequence shown here is derived from an EMBL/GenBank/DDBJ whole genome shotgun (WGS) entry which is preliminary data.</text>
</comment>
<evidence type="ECO:0000313" key="11">
    <source>
        <dbReference type="Proteomes" id="UP000295215"/>
    </source>
</evidence>
<dbReference type="InterPro" id="IPR052702">
    <property type="entry name" value="MscS-like_channel"/>
</dbReference>
<dbReference type="OrthoDB" id="9809206at2"/>
<dbReference type="SUPFAM" id="SSF82861">
    <property type="entry name" value="Mechanosensitive channel protein MscS (YggB), transmembrane region"/>
    <property type="match status" value="1"/>
</dbReference>
<feature type="domain" description="Mechanosensitive ion channel MscS C-terminal" evidence="9">
    <location>
        <begin position="184"/>
        <end position="264"/>
    </location>
</feature>
<dbReference type="InterPro" id="IPR011014">
    <property type="entry name" value="MscS_channel_TM-2"/>
</dbReference>
<dbReference type="GO" id="GO:0008381">
    <property type="term" value="F:mechanosensitive monoatomic ion channel activity"/>
    <property type="evidence" value="ECO:0007669"/>
    <property type="project" value="UniProtKB-ARBA"/>
</dbReference>
<feature type="transmembrane region" description="Helical" evidence="7">
    <location>
        <begin position="59"/>
        <end position="80"/>
    </location>
</feature>
<evidence type="ECO:0000256" key="2">
    <source>
        <dbReference type="ARBA" id="ARBA00008017"/>
    </source>
</evidence>
<comment type="subcellular location">
    <subcellularLocation>
        <location evidence="1">Cell membrane</location>
        <topology evidence="1">Multi-pass membrane protein</topology>
    </subcellularLocation>
</comment>
<dbReference type="InterPro" id="IPR006685">
    <property type="entry name" value="MscS_channel_2nd"/>
</dbReference>
<evidence type="ECO:0000256" key="3">
    <source>
        <dbReference type="ARBA" id="ARBA00022475"/>
    </source>
</evidence>
<organism evidence="10 11">
    <name type="scientific">Myroides indicus</name>
    <dbReference type="NCBI Taxonomy" id="1323422"/>
    <lineage>
        <taxon>Bacteria</taxon>
        <taxon>Pseudomonadati</taxon>
        <taxon>Bacteroidota</taxon>
        <taxon>Flavobacteriia</taxon>
        <taxon>Flavobacteriales</taxon>
        <taxon>Flavobacteriaceae</taxon>
        <taxon>Myroides</taxon>
    </lineage>
</organism>
<feature type="domain" description="Mechanosensitive ion channel MscS" evidence="8">
    <location>
        <begin position="108"/>
        <end position="174"/>
    </location>
</feature>
<accession>A0A4R7EZV4</accession>
<dbReference type="EMBL" id="SOAG01000007">
    <property type="protein sequence ID" value="TDS62060.1"/>
    <property type="molecule type" value="Genomic_DNA"/>
</dbReference>
<dbReference type="SUPFAM" id="SSF82689">
    <property type="entry name" value="Mechanosensitive channel protein MscS (YggB), C-terminal domain"/>
    <property type="match status" value="1"/>
</dbReference>
<dbReference type="PANTHER" id="PTHR30347:SF1">
    <property type="entry name" value="MECHANOSENSITIVE CHANNEL MSCK"/>
    <property type="match status" value="1"/>
</dbReference>
<dbReference type="Gene3D" id="2.30.30.60">
    <property type="match status" value="1"/>
</dbReference>
<evidence type="ECO:0000259" key="9">
    <source>
        <dbReference type="Pfam" id="PF21082"/>
    </source>
</evidence>
<dbReference type="InterPro" id="IPR010920">
    <property type="entry name" value="LSM_dom_sf"/>
</dbReference>
<evidence type="ECO:0000256" key="1">
    <source>
        <dbReference type="ARBA" id="ARBA00004651"/>
    </source>
</evidence>
<dbReference type="AlphaFoldDB" id="A0A4R7EZV4"/>
<evidence type="ECO:0000313" key="10">
    <source>
        <dbReference type="EMBL" id="TDS62060.1"/>
    </source>
</evidence>
<evidence type="ECO:0000256" key="6">
    <source>
        <dbReference type="ARBA" id="ARBA00023136"/>
    </source>
</evidence>
<dbReference type="Proteomes" id="UP000295215">
    <property type="component" value="Unassembled WGS sequence"/>
</dbReference>
<evidence type="ECO:0000256" key="4">
    <source>
        <dbReference type="ARBA" id="ARBA00022692"/>
    </source>
</evidence>
<keyword evidence="11" id="KW-1185">Reference proteome</keyword>
<evidence type="ECO:0000259" key="8">
    <source>
        <dbReference type="Pfam" id="PF00924"/>
    </source>
</evidence>
<comment type="similarity">
    <text evidence="2">Belongs to the MscS (TC 1.A.23) family.</text>
</comment>
<proteinExistence type="inferred from homology"/>